<dbReference type="Gene3D" id="3.40.50.300">
    <property type="entry name" value="P-loop containing nucleotide triphosphate hydrolases"/>
    <property type="match status" value="1"/>
</dbReference>
<dbReference type="SUPFAM" id="SSF52540">
    <property type="entry name" value="P-loop containing nucleoside triphosphate hydrolases"/>
    <property type="match status" value="1"/>
</dbReference>
<dbReference type="Proteomes" id="UP001159427">
    <property type="component" value="Unassembled WGS sequence"/>
</dbReference>
<proteinExistence type="predicted"/>
<dbReference type="InterPro" id="IPR025669">
    <property type="entry name" value="AAA_dom"/>
</dbReference>
<comment type="caution">
    <text evidence="2">The sequence shown here is derived from an EMBL/GenBank/DDBJ whole genome shotgun (WGS) entry which is preliminary data.</text>
</comment>
<evidence type="ECO:0000313" key="3">
    <source>
        <dbReference type="Proteomes" id="UP001159427"/>
    </source>
</evidence>
<accession>A0ABN8QZG9</accession>
<name>A0ABN8QZG9_9CNID</name>
<gene>
    <name evidence="2" type="ORF">PEVE_00008439</name>
</gene>
<keyword evidence="3" id="KW-1185">Reference proteome</keyword>
<sequence>MPLKDSYVIWNNKGGVGKSTLTFHLATEYAFLHPEENILVIDLCPQANVSMALLSSLSTHGSERVSKLHREKKTICYYLEDLKSPVAMAKPSQYITSVDEYNPHVSDNVHLLCGDMSLELVGRNIEELRRIPPGADGLIPWVFYTCAVRWFIEGYEGKVEGVTTGEDDWVVFVDTNPAFAVYTEIGLVSARKLIIPINADDFSRAAIKSMLDLVYGVGNDEVSASFSGYREYSFSTKAGKYGVKKPKIHLLINNRTTMYGQHVAKSFQAMAQANVDVLYDTYKEHQNCFAERTEGGTINSQKSFEKEYLYHLQDFHSSAILSLHTGCPLKSLKEISGGHVKVFNDNIRPNAKHLDKCQKNVFRLVFDKL</sequence>
<organism evidence="2 3">
    <name type="scientific">Porites evermanni</name>
    <dbReference type="NCBI Taxonomy" id="104178"/>
    <lineage>
        <taxon>Eukaryota</taxon>
        <taxon>Metazoa</taxon>
        <taxon>Cnidaria</taxon>
        <taxon>Anthozoa</taxon>
        <taxon>Hexacorallia</taxon>
        <taxon>Scleractinia</taxon>
        <taxon>Fungiina</taxon>
        <taxon>Poritidae</taxon>
        <taxon>Porites</taxon>
    </lineage>
</organism>
<dbReference type="PANTHER" id="PTHR13696:SF99">
    <property type="entry name" value="COBYRINIC ACID AC-DIAMIDE SYNTHASE"/>
    <property type="match status" value="1"/>
</dbReference>
<evidence type="ECO:0000259" key="1">
    <source>
        <dbReference type="Pfam" id="PF13614"/>
    </source>
</evidence>
<dbReference type="Pfam" id="PF13614">
    <property type="entry name" value="AAA_31"/>
    <property type="match status" value="1"/>
</dbReference>
<feature type="domain" description="AAA" evidence="1">
    <location>
        <begin position="8"/>
        <end position="58"/>
    </location>
</feature>
<dbReference type="InterPro" id="IPR050678">
    <property type="entry name" value="DNA_Partitioning_ATPase"/>
</dbReference>
<dbReference type="EMBL" id="CALNXI010001575">
    <property type="protein sequence ID" value="CAH3172448.1"/>
    <property type="molecule type" value="Genomic_DNA"/>
</dbReference>
<dbReference type="InterPro" id="IPR027417">
    <property type="entry name" value="P-loop_NTPase"/>
</dbReference>
<dbReference type="PANTHER" id="PTHR13696">
    <property type="entry name" value="P-LOOP CONTAINING NUCLEOSIDE TRIPHOSPHATE HYDROLASE"/>
    <property type="match status" value="1"/>
</dbReference>
<reference evidence="2 3" key="1">
    <citation type="submission" date="2022-05" db="EMBL/GenBank/DDBJ databases">
        <authorList>
            <consortium name="Genoscope - CEA"/>
            <person name="William W."/>
        </authorList>
    </citation>
    <scope>NUCLEOTIDE SEQUENCE [LARGE SCALE GENOMIC DNA]</scope>
</reference>
<protein>
    <recommendedName>
        <fullName evidence="1">AAA domain-containing protein</fullName>
    </recommendedName>
</protein>
<evidence type="ECO:0000313" key="2">
    <source>
        <dbReference type="EMBL" id="CAH3172448.1"/>
    </source>
</evidence>
<dbReference type="CDD" id="cd02042">
    <property type="entry name" value="ParAB_family"/>
    <property type="match status" value="1"/>
</dbReference>